<dbReference type="GO" id="GO:0019843">
    <property type="term" value="F:rRNA binding"/>
    <property type="evidence" value="ECO:0000318"/>
    <property type="project" value="GO_Central"/>
</dbReference>
<sequence length="295" mass="34030">MDDSPSTSMSPDEFDQLYDTVSPYAASPEQSEDANREESPQDLSITQSIPAGDPALVVRIKTHPLYPALERLHHKVQRAMECAEEDEDVYDISDVTEVSFPFEPRPSPSLRRKCLIRRLVRIGVFVEDRMKLDYVLDLRAEDFLERRLQSQAFFCFILLSQSVFKLGLLKSIHHAHVLIRQKDIRARRPLEIITKLPRLEEEEADDEISAILRSSVLSHALCLRELYHVVDRATVFFKAYKRNLIERAPLQHCWKRAGEEDEEEDEESPVTTPVENDLLIDFLNQAAWDPTTASE</sequence>
<keyword evidence="2" id="KW-0687">Ribonucleoprotein</keyword>
<dbReference type="Proteomes" id="UP000005239">
    <property type="component" value="Unassembled WGS sequence"/>
</dbReference>
<accession>A0A2A6BVT6</accession>
<evidence type="ECO:0000256" key="2">
    <source>
        <dbReference type="ARBA" id="ARBA00023274"/>
    </source>
</evidence>
<accession>A0A8R1UL85</accession>
<comment type="similarity">
    <text evidence="1">Belongs to the universal ribosomal protein uS4 family.</text>
</comment>
<evidence type="ECO:0000256" key="1">
    <source>
        <dbReference type="ARBA" id="ARBA00007465"/>
    </source>
</evidence>
<feature type="region of interest" description="Disordered" evidence="3">
    <location>
        <begin position="1"/>
        <end position="48"/>
    </location>
</feature>
<reference evidence="5" key="1">
    <citation type="journal article" date="2008" name="Nat. Genet.">
        <title>The Pristionchus pacificus genome provides a unique perspective on nematode lifestyle and parasitism.</title>
        <authorList>
            <person name="Dieterich C."/>
            <person name="Clifton S.W."/>
            <person name="Schuster L.N."/>
            <person name="Chinwalla A."/>
            <person name="Delehaunty K."/>
            <person name="Dinkelacker I."/>
            <person name="Fulton L."/>
            <person name="Fulton R."/>
            <person name="Godfrey J."/>
            <person name="Minx P."/>
            <person name="Mitreva M."/>
            <person name="Roeseler W."/>
            <person name="Tian H."/>
            <person name="Witte H."/>
            <person name="Yang S.P."/>
            <person name="Wilson R.K."/>
            <person name="Sommer R.J."/>
        </authorList>
    </citation>
    <scope>NUCLEOTIDE SEQUENCE [LARGE SCALE GENOMIC DNA]</scope>
    <source>
        <strain evidence="5">PS312</strain>
    </source>
</reference>
<organism evidence="4 5">
    <name type="scientific">Pristionchus pacificus</name>
    <name type="common">Parasitic nematode worm</name>
    <dbReference type="NCBI Taxonomy" id="54126"/>
    <lineage>
        <taxon>Eukaryota</taxon>
        <taxon>Metazoa</taxon>
        <taxon>Ecdysozoa</taxon>
        <taxon>Nematoda</taxon>
        <taxon>Chromadorea</taxon>
        <taxon>Rhabditida</taxon>
        <taxon>Rhabditina</taxon>
        <taxon>Diplogasteromorpha</taxon>
        <taxon>Diplogasteroidea</taxon>
        <taxon>Neodiplogasteridae</taxon>
        <taxon>Pristionchus</taxon>
    </lineage>
</organism>
<dbReference type="EnsemblMetazoa" id="PPA31597.1">
    <property type="protein sequence ID" value="PPA31597.1"/>
    <property type="gene ID" value="WBGene00204462"/>
</dbReference>
<dbReference type="OrthoDB" id="1697570at2759"/>
<dbReference type="GO" id="GO:0022627">
    <property type="term" value="C:cytosolic small ribosomal subunit"/>
    <property type="evidence" value="ECO:0000318"/>
    <property type="project" value="GO_Central"/>
</dbReference>
<evidence type="ECO:0000313" key="4">
    <source>
        <dbReference type="EnsemblMetazoa" id="PPA31597.1"/>
    </source>
</evidence>
<dbReference type="GO" id="GO:0003735">
    <property type="term" value="F:structural constituent of ribosome"/>
    <property type="evidence" value="ECO:0000318"/>
    <property type="project" value="GO_Central"/>
</dbReference>
<reference evidence="4" key="2">
    <citation type="submission" date="2022-06" db="UniProtKB">
        <authorList>
            <consortium name="EnsemblMetazoa"/>
        </authorList>
    </citation>
    <scope>IDENTIFICATION</scope>
    <source>
        <strain evidence="4">PS312</strain>
    </source>
</reference>
<name>A0A2A6BVT6_PRIPA</name>
<protein>
    <submittedName>
        <fullName evidence="4">Uncharacterized protein</fullName>
    </submittedName>
</protein>
<proteinExistence type="inferred from homology"/>
<dbReference type="GO" id="GO:0042274">
    <property type="term" value="P:ribosomal small subunit biogenesis"/>
    <property type="evidence" value="ECO:0000318"/>
    <property type="project" value="GO_Central"/>
</dbReference>
<evidence type="ECO:0000256" key="3">
    <source>
        <dbReference type="SAM" id="MobiDB-lite"/>
    </source>
</evidence>
<dbReference type="PANTHER" id="PTHR11831:SF5">
    <property type="entry name" value="40S RIBOSOMAL PROTEIN S9"/>
    <property type="match status" value="1"/>
</dbReference>
<feature type="compositionally biased region" description="Low complexity" evidence="3">
    <location>
        <begin position="1"/>
        <end position="11"/>
    </location>
</feature>
<dbReference type="PANTHER" id="PTHR11831">
    <property type="entry name" value="30S 40S RIBOSOMAL PROTEIN"/>
    <property type="match status" value="1"/>
</dbReference>
<dbReference type="InterPro" id="IPR022801">
    <property type="entry name" value="Ribosomal_uS4"/>
</dbReference>
<keyword evidence="5" id="KW-1185">Reference proteome</keyword>
<gene>
    <name evidence="4" type="primary">WBGene00204462</name>
</gene>
<evidence type="ECO:0000313" key="5">
    <source>
        <dbReference type="Proteomes" id="UP000005239"/>
    </source>
</evidence>
<dbReference type="AlphaFoldDB" id="A0A2A6BVT6"/>